<evidence type="ECO:0000256" key="4">
    <source>
        <dbReference type="ARBA" id="ARBA00022475"/>
    </source>
</evidence>
<reference evidence="10 11" key="1">
    <citation type="submission" date="2020-08" db="EMBL/GenBank/DDBJ databases">
        <title>Genomic Encyclopedia of Type Strains, Phase IV (KMG-IV): sequencing the most valuable type-strain genomes for metagenomic binning, comparative biology and taxonomic classification.</title>
        <authorList>
            <person name="Goeker M."/>
        </authorList>
    </citation>
    <scope>NUCLEOTIDE SEQUENCE [LARGE SCALE GENOMIC DNA]</scope>
    <source>
        <strain evidence="10 11">DSM 107085</strain>
    </source>
</reference>
<evidence type="ECO:0000256" key="7">
    <source>
        <dbReference type="ARBA" id="ARBA00023136"/>
    </source>
</evidence>
<evidence type="ECO:0000313" key="11">
    <source>
        <dbReference type="Proteomes" id="UP000560000"/>
    </source>
</evidence>
<dbReference type="NCBIfam" id="TIGR00710">
    <property type="entry name" value="efflux_Bcr_CflA"/>
    <property type="match status" value="1"/>
</dbReference>
<feature type="domain" description="Major facilitator superfamily (MFS) profile" evidence="9">
    <location>
        <begin position="12"/>
        <end position="419"/>
    </location>
</feature>
<comment type="similarity">
    <text evidence="2 8">Belongs to the major facilitator superfamily. Bcr/CmlA family.</text>
</comment>
<evidence type="ECO:0000256" key="1">
    <source>
        <dbReference type="ARBA" id="ARBA00004651"/>
    </source>
</evidence>
<proteinExistence type="inferred from homology"/>
<dbReference type="GO" id="GO:0005886">
    <property type="term" value="C:plasma membrane"/>
    <property type="evidence" value="ECO:0007669"/>
    <property type="project" value="UniProtKB-SubCell"/>
</dbReference>
<gene>
    <name evidence="10" type="ORF">HNQ86_001169</name>
</gene>
<keyword evidence="4" id="KW-1003">Cell membrane</keyword>
<evidence type="ECO:0000256" key="2">
    <source>
        <dbReference type="ARBA" id="ARBA00006236"/>
    </source>
</evidence>
<accession>A0A841KPD7</accession>
<feature type="transmembrane region" description="Helical" evidence="8">
    <location>
        <begin position="9"/>
        <end position="27"/>
    </location>
</feature>
<feature type="transmembrane region" description="Helical" evidence="8">
    <location>
        <begin position="285"/>
        <end position="304"/>
    </location>
</feature>
<feature type="transmembrane region" description="Helical" evidence="8">
    <location>
        <begin position="166"/>
        <end position="187"/>
    </location>
</feature>
<dbReference type="Pfam" id="PF07690">
    <property type="entry name" value="MFS_1"/>
    <property type="match status" value="1"/>
</dbReference>
<dbReference type="PROSITE" id="PS50850">
    <property type="entry name" value="MFS"/>
    <property type="match status" value="1"/>
</dbReference>
<dbReference type="Proteomes" id="UP000560000">
    <property type="component" value="Unassembled WGS sequence"/>
</dbReference>
<dbReference type="AlphaFoldDB" id="A0A841KPD7"/>
<keyword evidence="8" id="KW-0997">Cell inner membrane</keyword>
<comment type="subcellular location">
    <subcellularLocation>
        <location evidence="8">Cell inner membrane</location>
        <topology evidence="8">Multi-pass membrane protein</topology>
    </subcellularLocation>
    <subcellularLocation>
        <location evidence="1">Cell membrane</location>
        <topology evidence="1">Multi-pass membrane protein</topology>
    </subcellularLocation>
</comment>
<dbReference type="PANTHER" id="PTHR23502">
    <property type="entry name" value="MAJOR FACILITATOR SUPERFAMILY"/>
    <property type="match status" value="1"/>
</dbReference>
<dbReference type="GO" id="GO:1990961">
    <property type="term" value="P:xenobiotic detoxification by transmembrane export across the plasma membrane"/>
    <property type="evidence" value="ECO:0007669"/>
    <property type="project" value="InterPro"/>
</dbReference>
<keyword evidence="3 8" id="KW-0813">Transport</keyword>
<organism evidence="10 11">
    <name type="scientific">Oleiagrimonas soli</name>
    <dbReference type="NCBI Taxonomy" id="1543381"/>
    <lineage>
        <taxon>Bacteria</taxon>
        <taxon>Pseudomonadati</taxon>
        <taxon>Pseudomonadota</taxon>
        <taxon>Gammaproteobacteria</taxon>
        <taxon>Lysobacterales</taxon>
        <taxon>Rhodanobacteraceae</taxon>
        <taxon>Oleiagrimonas</taxon>
    </lineage>
</organism>
<feature type="transmembrane region" description="Helical" evidence="8">
    <location>
        <begin position="375"/>
        <end position="393"/>
    </location>
</feature>
<dbReference type="InterPro" id="IPR020846">
    <property type="entry name" value="MFS_dom"/>
</dbReference>
<evidence type="ECO:0000256" key="6">
    <source>
        <dbReference type="ARBA" id="ARBA00022989"/>
    </source>
</evidence>
<dbReference type="GO" id="GO:0015385">
    <property type="term" value="F:sodium:proton antiporter activity"/>
    <property type="evidence" value="ECO:0007669"/>
    <property type="project" value="TreeGrafter"/>
</dbReference>
<dbReference type="EMBL" id="JACHET010000001">
    <property type="protein sequence ID" value="MBB6183824.1"/>
    <property type="molecule type" value="Genomic_DNA"/>
</dbReference>
<dbReference type="RefSeq" id="WP_052394730.1">
    <property type="nucleotide sequence ID" value="NZ_JACHET010000001.1"/>
</dbReference>
<evidence type="ECO:0000256" key="8">
    <source>
        <dbReference type="RuleBase" id="RU365088"/>
    </source>
</evidence>
<evidence type="ECO:0000256" key="5">
    <source>
        <dbReference type="ARBA" id="ARBA00022692"/>
    </source>
</evidence>
<sequence>MTRTDSQRYGVLAVLLAALSMIGPFSIDAIFPAFDRIGAEFGVGADAMQQTVSVYLLAYAAMSLFHGALSDAYGRKPVIVIGMLCYGVASMGAALAGSFAMLLTFRGLQGLCAGAGIVVGRAVVRDRLEGAAAQRLLARALMIFSIAPAIAPMVGALVLGVSGWRAIFWGLSGFAWLMALACALLLAESHPHAARTRFAPRPLLAGYRAILGDSRFWQLTIAATVNFSGLFLYIASAPVIVRQHLGLDAHGFPWLFVPVVIGLMGGSALSGQLAGRISARRTIRLGYLLMLVACVAHVTLAYALPRPSVPWSMAPLALQGIGVQLAFPTLTLLLLDRFPQRRGAVSAVQAGLSLLFNAVVAGLFSPLLSASMAELAWGASILSAIGWIAWYRCERSLRRLHPTAGPDAVPAESEAVEPA</sequence>
<dbReference type="GO" id="GO:0042910">
    <property type="term" value="F:xenobiotic transmembrane transporter activity"/>
    <property type="evidence" value="ECO:0007669"/>
    <property type="project" value="InterPro"/>
</dbReference>
<feature type="transmembrane region" description="Helical" evidence="8">
    <location>
        <begin position="107"/>
        <end position="124"/>
    </location>
</feature>
<dbReference type="OrthoDB" id="9814303at2"/>
<dbReference type="SUPFAM" id="SSF103473">
    <property type="entry name" value="MFS general substrate transporter"/>
    <property type="match status" value="1"/>
</dbReference>
<dbReference type="PANTHER" id="PTHR23502:SF132">
    <property type="entry name" value="POLYAMINE TRANSPORTER 2-RELATED"/>
    <property type="match status" value="1"/>
</dbReference>
<dbReference type="CDD" id="cd17320">
    <property type="entry name" value="MFS_MdfA_MDR_like"/>
    <property type="match status" value="1"/>
</dbReference>
<feature type="transmembrane region" description="Helical" evidence="8">
    <location>
        <begin position="316"/>
        <end position="335"/>
    </location>
</feature>
<feature type="transmembrane region" description="Helical" evidence="8">
    <location>
        <begin position="47"/>
        <end position="66"/>
    </location>
</feature>
<name>A0A841KPD7_9GAMM</name>
<dbReference type="InterPro" id="IPR004812">
    <property type="entry name" value="Efflux_drug-R_Bcr/CmlA"/>
</dbReference>
<feature type="transmembrane region" description="Helical" evidence="8">
    <location>
        <begin position="252"/>
        <end position="273"/>
    </location>
</feature>
<feature type="transmembrane region" description="Helical" evidence="8">
    <location>
        <begin position="347"/>
        <end position="369"/>
    </location>
</feature>
<keyword evidence="6 8" id="KW-1133">Transmembrane helix</keyword>
<evidence type="ECO:0000313" key="10">
    <source>
        <dbReference type="EMBL" id="MBB6183824.1"/>
    </source>
</evidence>
<dbReference type="InterPro" id="IPR036259">
    <property type="entry name" value="MFS_trans_sf"/>
</dbReference>
<feature type="transmembrane region" description="Helical" evidence="8">
    <location>
        <begin position="78"/>
        <end position="101"/>
    </location>
</feature>
<evidence type="ECO:0000256" key="3">
    <source>
        <dbReference type="ARBA" id="ARBA00022448"/>
    </source>
</evidence>
<feature type="transmembrane region" description="Helical" evidence="8">
    <location>
        <begin position="136"/>
        <end position="160"/>
    </location>
</feature>
<dbReference type="InterPro" id="IPR011701">
    <property type="entry name" value="MFS"/>
</dbReference>
<keyword evidence="5 8" id="KW-0812">Transmembrane</keyword>
<feature type="transmembrane region" description="Helical" evidence="8">
    <location>
        <begin position="216"/>
        <end position="240"/>
    </location>
</feature>
<keyword evidence="7 8" id="KW-0472">Membrane</keyword>
<evidence type="ECO:0000259" key="9">
    <source>
        <dbReference type="PROSITE" id="PS50850"/>
    </source>
</evidence>
<protein>
    <recommendedName>
        <fullName evidence="8">Bcr/CflA family efflux transporter</fullName>
    </recommendedName>
</protein>
<dbReference type="Gene3D" id="1.20.1720.10">
    <property type="entry name" value="Multidrug resistance protein D"/>
    <property type="match status" value="1"/>
</dbReference>
<comment type="caution">
    <text evidence="10">The sequence shown here is derived from an EMBL/GenBank/DDBJ whole genome shotgun (WGS) entry which is preliminary data.</text>
</comment>